<feature type="domain" description="Helix-hairpin-helix DNA-binding motif class 1" evidence="1">
    <location>
        <begin position="459"/>
        <end position="478"/>
    </location>
</feature>
<dbReference type="AlphaFoldDB" id="A0A835G1K0"/>
<dbReference type="SMART" id="SM00278">
    <property type="entry name" value="HhH1"/>
    <property type="match status" value="1"/>
</dbReference>
<keyword evidence="3" id="KW-1185">Reference proteome</keyword>
<sequence>MVNFNGALVHMPEKQWANEKETGIQRDLVFEILAQKKALNLDFVAAENKETFFIDSLDYFDSAFFASDATADNLLTAKNLVSDPTSMMVRTSQDQAKMVSDALMKQYGDYVDVRTWGGPTPILEIVSKGIQKAKGVEQVANYLNIKRSDIVAFGDEHNDEEMLDYVGWGVAMKNATAQIKAVANDVTEKTNDEDGLADYLERKSNSIPRATFTPQEVADLTMEFYMRNYIEGLFLSSAIIKNVDYTSELLIKTLKILRYEKGFKGYIHVKAIPGADEKLIEELGFLADRMSVNVELPSRESLKLLAPDKDPFALYKPMKQITQTTNELAQFPALKKGKSFVPAGQSTQMIVGASPESDHSIVKIAENLYQKYELKRVYYSAYIPVNQDSLLPAVTTDPPLLREHRLYQADWLLRFYRFSADEILSAEKPNFNLYLDPKANWAVQNYDQFPIDVQSASYERLLRIPGIGPKSAQNIIKARKYYQLHLSDLKKLGVVIKRAQYFISCNGATQPGLIHDPEWVISSLISSRQYETLKKVNSQSTQEQLTLFDVERFEAVKRKEQPYVY</sequence>
<dbReference type="InterPro" id="IPR023214">
    <property type="entry name" value="HAD_sf"/>
</dbReference>
<evidence type="ECO:0000313" key="3">
    <source>
        <dbReference type="Proteomes" id="UP000648187"/>
    </source>
</evidence>
<dbReference type="GO" id="GO:0005829">
    <property type="term" value="C:cytosol"/>
    <property type="evidence" value="ECO:0007669"/>
    <property type="project" value="TreeGrafter"/>
</dbReference>
<dbReference type="GO" id="GO:0016791">
    <property type="term" value="F:phosphatase activity"/>
    <property type="evidence" value="ECO:0007669"/>
    <property type="project" value="TreeGrafter"/>
</dbReference>
<accession>A0A835G1K0</accession>
<dbReference type="InterPro" id="IPR010994">
    <property type="entry name" value="RuvA_2-like"/>
</dbReference>
<dbReference type="Pfam" id="PF08282">
    <property type="entry name" value="Hydrolase_3"/>
    <property type="match status" value="1"/>
</dbReference>
<dbReference type="InterPro" id="IPR023874">
    <property type="entry name" value="DNA_rSAM_put"/>
</dbReference>
<dbReference type="InterPro" id="IPR006379">
    <property type="entry name" value="HAD-SF_hydro_IIB"/>
</dbReference>
<dbReference type="PANTHER" id="PTHR10000">
    <property type="entry name" value="PHOSPHOSERINE PHOSPHATASE"/>
    <property type="match status" value="1"/>
</dbReference>
<dbReference type="SUPFAM" id="SSF47781">
    <property type="entry name" value="RuvA domain 2-like"/>
    <property type="match status" value="1"/>
</dbReference>
<dbReference type="GO" id="GO:0000287">
    <property type="term" value="F:magnesium ion binding"/>
    <property type="evidence" value="ECO:0007669"/>
    <property type="project" value="TreeGrafter"/>
</dbReference>
<name>A0A835G1K0_SPOEX</name>
<dbReference type="Gene3D" id="3.40.50.1000">
    <property type="entry name" value="HAD superfamily/HAD-like"/>
    <property type="match status" value="1"/>
</dbReference>
<dbReference type="NCBIfam" id="TIGR03916">
    <property type="entry name" value="rSAM_link_UDG"/>
    <property type="match status" value="1"/>
</dbReference>
<dbReference type="GO" id="GO:0003677">
    <property type="term" value="F:DNA binding"/>
    <property type="evidence" value="ECO:0007669"/>
    <property type="project" value="InterPro"/>
</dbReference>
<dbReference type="Gene3D" id="1.10.150.320">
    <property type="entry name" value="Photosystem II 12 kDa extrinsic protein"/>
    <property type="match status" value="1"/>
</dbReference>
<evidence type="ECO:0000313" key="2">
    <source>
        <dbReference type="EMBL" id="KAF9404487.1"/>
    </source>
</evidence>
<gene>
    <name evidence="2" type="ORF">HW555_014316</name>
</gene>
<organism evidence="2 3">
    <name type="scientific">Spodoptera exigua</name>
    <name type="common">Beet armyworm</name>
    <name type="synonym">Noctua fulgens</name>
    <dbReference type="NCBI Taxonomy" id="7107"/>
    <lineage>
        <taxon>Eukaryota</taxon>
        <taxon>Metazoa</taxon>
        <taxon>Ecdysozoa</taxon>
        <taxon>Arthropoda</taxon>
        <taxon>Hexapoda</taxon>
        <taxon>Insecta</taxon>
        <taxon>Pterygota</taxon>
        <taxon>Neoptera</taxon>
        <taxon>Endopterygota</taxon>
        <taxon>Lepidoptera</taxon>
        <taxon>Glossata</taxon>
        <taxon>Ditrysia</taxon>
        <taxon>Noctuoidea</taxon>
        <taxon>Noctuidae</taxon>
        <taxon>Amphipyrinae</taxon>
        <taxon>Spodoptera</taxon>
    </lineage>
</organism>
<dbReference type="SUPFAM" id="SSF56784">
    <property type="entry name" value="HAD-like"/>
    <property type="match status" value="1"/>
</dbReference>
<evidence type="ECO:0000259" key="1">
    <source>
        <dbReference type="SMART" id="SM00278"/>
    </source>
</evidence>
<protein>
    <recommendedName>
        <fullName evidence="1">Helix-hairpin-helix DNA-binding motif class 1 domain-containing protein</fullName>
    </recommendedName>
</protein>
<reference evidence="2" key="1">
    <citation type="submission" date="2020-08" db="EMBL/GenBank/DDBJ databases">
        <title>Spodoptera exigua strain:BAW_Kor-Di-RS1 Genome sequencing and assembly.</title>
        <authorList>
            <person name="Kim J."/>
            <person name="Nam H.Y."/>
            <person name="Kwon M."/>
            <person name="Choi J.H."/>
            <person name="Cho S.R."/>
            <person name="Kim G.-H."/>
        </authorList>
    </citation>
    <scope>NUCLEOTIDE SEQUENCE</scope>
    <source>
        <strain evidence="2">BAW_Kor-Di-RS1</strain>
        <tissue evidence="2">Whole-body</tissue>
    </source>
</reference>
<dbReference type="GO" id="GO:0006281">
    <property type="term" value="P:DNA repair"/>
    <property type="evidence" value="ECO:0007669"/>
    <property type="project" value="InterPro"/>
</dbReference>
<dbReference type="InterPro" id="IPR003583">
    <property type="entry name" value="Hlx-hairpin-Hlx_DNA-bd_motif"/>
</dbReference>
<dbReference type="InterPro" id="IPR036412">
    <property type="entry name" value="HAD-like_sf"/>
</dbReference>
<dbReference type="NCBIfam" id="TIGR01484">
    <property type="entry name" value="HAD-SF-IIB"/>
    <property type="match status" value="1"/>
</dbReference>
<dbReference type="PANTHER" id="PTHR10000:SF23">
    <property type="entry name" value="5-AMINO-6-(5-PHOSPHO-D-RIBITYLAMINO)URACIL PHOSPHATASE YITU"/>
    <property type="match status" value="1"/>
</dbReference>
<dbReference type="Proteomes" id="UP000648187">
    <property type="component" value="Unassembled WGS sequence"/>
</dbReference>
<comment type="caution">
    <text evidence="2">The sequence shown here is derived from an EMBL/GenBank/DDBJ whole genome shotgun (WGS) entry which is preliminary data.</text>
</comment>
<dbReference type="EMBL" id="JACKWZ010000964">
    <property type="protein sequence ID" value="KAF9404487.1"/>
    <property type="molecule type" value="Genomic_DNA"/>
</dbReference>
<proteinExistence type="predicted"/>